<evidence type="ECO:0000256" key="1">
    <source>
        <dbReference type="SAM" id="Phobius"/>
    </source>
</evidence>
<name>A0AAE7JCI5_9NIDO</name>
<keyword evidence="3" id="KW-1185">Reference proteome</keyword>
<dbReference type="KEGG" id="vg:80538969"/>
<feature type="transmembrane region" description="Helical" evidence="1">
    <location>
        <begin position="694"/>
        <end position="715"/>
    </location>
</feature>
<reference evidence="2" key="1">
    <citation type="submission" date="2019-11" db="EMBL/GenBank/DDBJ databases">
        <title>Complexity of the virome associated to tospovirus-transmitting thrips species.</title>
        <authorList>
            <person name="Chiapello M."/>
            <person name="Bosco L."/>
            <person name="Ciuffo M."/>
            <person name="Ottati S."/>
            <person name="Vallino M."/>
            <person name="Salem N."/>
            <person name="Rosa C."/>
            <person name="Tavella L."/>
            <person name="Turina M."/>
        </authorList>
    </citation>
    <scope>NUCLEOTIDE SEQUENCE</scope>
    <source>
        <strain evidence="2">Ttameso1</strain>
    </source>
</reference>
<organism evidence="2 3">
    <name type="scientific">Insect mesonivirus 1</name>
    <dbReference type="NCBI Taxonomy" id="2819081"/>
    <lineage>
        <taxon>Viruses</taxon>
        <taxon>Riboviria</taxon>
        <taxon>Orthornavirae</taxon>
        <taxon>Pisuviricota</taxon>
        <taxon>Pisoniviricetes</taxon>
        <taxon>Nidovirales</taxon>
        <taxon>Mesnidovirineae</taxon>
        <taxon>Mesoniviridae</taxon>
        <taxon>Menanivirinae</taxon>
        <taxon>Nasenivirus</taxon>
        <taxon>Insemevirus</taxon>
        <taxon>Nasenivirus tami</taxon>
        <taxon>Insemevirus tami</taxon>
    </lineage>
</organism>
<feature type="transmembrane region" description="Helical" evidence="1">
    <location>
        <begin position="805"/>
        <end position="826"/>
    </location>
</feature>
<evidence type="ECO:0000313" key="2">
    <source>
        <dbReference type="EMBL" id="QNM37793.1"/>
    </source>
</evidence>
<keyword evidence="1" id="KW-0812">Transmembrane</keyword>
<keyword evidence="1" id="KW-1133">Transmembrane helix</keyword>
<dbReference type="Proteomes" id="UP000830391">
    <property type="component" value="Segment"/>
</dbReference>
<feature type="transmembrane region" description="Helical" evidence="1">
    <location>
        <begin position="722"/>
        <end position="739"/>
    </location>
</feature>
<evidence type="ECO:0000313" key="3">
    <source>
        <dbReference type="Proteomes" id="UP000830391"/>
    </source>
</evidence>
<protein>
    <submittedName>
        <fullName evidence="2">Uncharacterized protein</fullName>
    </submittedName>
</protein>
<keyword evidence="1" id="KW-0472">Membrane</keyword>
<sequence length="866" mass="98532">MLLKPYVISSHARSSNTFLMLLHMSLLLASLPTIIMTSRIDLDKRLRIDERNVYIFDDLLPIDITTNFSKDYDSIRDIMRLRFYWLNHIAKYARSWNKLALILEPYRVFYPQDIYELYTVAQLLRECGNVKFHNAGSTFTDYYNTYCYSKALNNQQYRTAYEFIVTCLENYRHSHPNEPNSYSFIGADTVFSRTKCFDPVLKSGRTKRDVDHCSLTTSNVTHFKLLMDNYCPLVPYNNEYATICEYGKHGYACLQGHSVSKRWDSSVACGWPIVSSGAKFLGGECAISPQLDALKSTLHMSQTILEKHNDFISNLSSRLSLSDERATNNYAMLLNLVNATKSINTDLHIYATDVTFLNYTLSLYNNFHLDLIHFINTHELFVRNFDDFLSTFSFGTITGTATLMRNFTSSVVDALQFLNKTLAVPTSAHFFTENVDYKHVFGNVFDMSVRVYIPYNDGPPKSQFVHRSFTSLPYRGYDGHCYLSSSHDLLCTAQNCYHFTSLDDCMFLSSHQAYYCPKYVLLGLAAAPRYRTVTCRTFSFDPVSVLYRHVYFPDSTKLSVLDCASKSISAVHNIPPGSVVEFSCGTYFKSGNLTFDFCSCTDIKAAMLYVPSYYNVDSPLKRGIYSIPLTAEVAPLLNNITLNDSAFAQANDALVAKIHNFESLSAELLSTHQTIDKYGAAIMHLSGVIDSPPWLVYACICATILSLTLIFLFHCGTGGGGTLRYATFAFMLVSSYAELPPSNVTDSSFKLICALQKYDRSYNINNTNFCYCAGSNRYTNDPTDYCAFDYFDKILHPISVFWESYGAIVTISFYVISVWFFLYMFISVRALYYQAFSRNPFATLFAKRVTFQDSLPLPTPSNKKTF</sequence>
<dbReference type="RefSeq" id="YP_010800377.1">
    <property type="nucleotide sequence ID" value="NC_076855.1"/>
</dbReference>
<accession>A0AAE7JCI5</accession>
<proteinExistence type="predicted"/>
<dbReference type="GeneID" id="80538969"/>
<dbReference type="EMBL" id="MN714662">
    <property type="protein sequence ID" value="QNM37793.1"/>
    <property type="molecule type" value="Genomic_RNA"/>
</dbReference>